<gene>
    <name evidence="1" type="ORF">PC110_g10554</name>
</gene>
<dbReference type="Proteomes" id="UP000251314">
    <property type="component" value="Unassembled WGS sequence"/>
</dbReference>
<evidence type="ECO:0000313" key="1">
    <source>
        <dbReference type="EMBL" id="RAW33114.1"/>
    </source>
</evidence>
<protein>
    <submittedName>
        <fullName evidence="1">Uncharacterized protein</fullName>
    </submittedName>
</protein>
<dbReference type="AlphaFoldDB" id="A0A329S873"/>
<accession>A0A329S873</accession>
<sequence>MKSIKDLLIWYNNLNIVLFIRTIKVQRELFKRFDCDMFTDGVSLPGSSEKVMYQTCCNNLQYPSKKPAKAFSFPAKRMRDDKVQGDYEAKHEFHMTIKHLNDLAKKQKYLCGLCFCQLIVDPTSADRVNNKLGHIDEHIETYVNQKDDHVTNQNLDAYLKYLNEALKANSIQLISREDDELNEDPLKKIHDASEAGFQKYGEAQKRYEEAKQAVKGSNSKAARSALKAT</sequence>
<dbReference type="OrthoDB" id="119709at2759"/>
<organism evidence="1 2">
    <name type="scientific">Phytophthora cactorum</name>
    <dbReference type="NCBI Taxonomy" id="29920"/>
    <lineage>
        <taxon>Eukaryota</taxon>
        <taxon>Sar</taxon>
        <taxon>Stramenopiles</taxon>
        <taxon>Oomycota</taxon>
        <taxon>Peronosporomycetes</taxon>
        <taxon>Peronosporales</taxon>
        <taxon>Peronosporaceae</taxon>
        <taxon>Phytophthora</taxon>
    </lineage>
</organism>
<dbReference type="EMBL" id="MJFZ01000250">
    <property type="protein sequence ID" value="RAW33114.1"/>
    <property type="molecule type" value="Genomic_DNA"/>
</dbReference>
<dbReference type="VEuPathDB" id="FungiDB:PC110_g10554"/>
<proteinExistence type="predicted"/>
<reference evidence="1 2" key="1">
    <citation type="submission" date="2018-01" db="EMBL/GenBank/DDBJ databases">
        <title>Draft genome of the strawberry crown rot pathogen Phytophthora cactorum.</title>
        <authorList>
            <person name="Armitage A.D."/>
            <person name="Lysoe E."/>
            <person name="Nellist C.F."/>
            <person name="Harrison R.J."/>
            <person name="Brurberg M.B."/>
        </authorList>
    </citation>
    <scope>NUCLEOTIDE SEQUENCE [LARGE SCALE GENOMIC DNA]</scope>
    <source>
        <strain evidence="1 2">10300</strain>
    </source>
</reference>
<evidence type="ECO:0000313" key="2">
    <source>
        <dbReference type="Proteomes" id="UP000251314"/>
    </source>
</evidence>
<name>A0A329S873_9STRA</name>
<comment type="caution">
    <text evidence="1">The sequence shown here is derived from an EMBL/GenBank/DDBJ whole genome shotgun (WGS) entry which is preliminary data.</text>
</comment>
<keyword evidence="2" id="KW-1185">Reference proteome</keyword>